<feature type="domain" description="tRNase Z endonuclease" evidence="13">
    <location>
        <begin position="130"/>
        <end position="192"/>
    </location>
</feature>
<sequence length="972" mass="108224">MGIHESVFSVSQPLLGNLRNEVRPSQRTISIPTAHPGYKKALQITTSHKKRVWSSTPVRQIDFRSPQRDISSHQLIKGPNIVKAKTSHWLVLDAPLKKISSDLTKRPQHPNQFPVSSRLNKSEIMCSYVQVITTPTADTPGTTLLLHFDNKRYIIGNVSEGTQRACIQQKIGLAKLEDILLTGKTSWQNNGGLLGMILTVADVLITRATALKENPGKGKKRRAGDTDDEGPKRVKLYAAENLNHLLATARRFIFRKGMPLDIIESQDFASAADVSAPSWSDNNIQVWAMDIVSDQSLSHHTRKRSHEEISQDHASEYSKEDVVSFDGKLEETAEQREDRYNQIRKGVVGHMFDSTWKLDALVSRKLSEVKMPAAIFVRNEAGKIEEYKGPLPSSDQFVPDIDVLVRNPWPGARIESLPPTSRSTISRSYIIKNYPQRGKFDPAAAKELGVKPGSSFRDLTMGKSVVTESGTTVTPDMVMSPERVGGAFAVVELPSADYIEGLLNRKEWSSEKVMGGVKAIYWILGEDVHADERLATFRAKYSHVKHIISSVDCCPDNIAFQSATVAQLKLHIVDSERFPIPAYNNSLPSDASKSVDWIKAHVKDVLQLESPREAKEAKVLPKPFDAAKVLVELQSSTNPGAPDWLDKEVLELSQAARKRIIDPEYLAKLAKVQEDIPCKDAELITLGTGSSVPSKYRNVSATLLRVPGVGNYLFDCGENTLGQLKRVFGDEMPQILRDLKVIWISHLHADHHLGTVSVLRAWHEETSRHEETKSNGIIVSSEDGMLGWLSEYSHVEDFGYSRVKSLRLSHENTWTNNFNSEEVNAYGLSSIVACQVTHCHQALAVVLKFPNGFSVAYSGDCRPSAEFARIGKGATVLIHEATFDNELEGDAVAKKHSTTADALWVAKKMEARRILLTHFSQRYQKIPVMDNSSDQIAIVAFDYMRCKVGDFAKVAEFRPALLKLYENEAGDE</sequence>
<proteinExistence type="inferred from homology"/>
<evidence type="ECO:0000313" key="14">
    <source>
        <dbReference type="EMBL" id="ELR06696.1"/>
    </source>
</evidence>
<dbReference type="PANTHER" id="PTHR12553">
    <property type="entry name" value="ZINC PHOSPHODIESTERASE ELAC PROTEIN 2"/>
    <property type="match status" value="1"/>
</dbReference>
<dbReference type="EMBL" id="GL573171">
    <property type="protein sequence ID" value="ELR06696.1"/>
    <property type="molecule type" value="Genomic_DNA"/>
</dbReference>
<dbReference type="GO" id="GO:0042781">
    <property type="term" value="F:3'-tRNA processing endoribonuclease activity"/>
    <property type="evidence" value="ECO:0007669"/>
    <property type="project" value="UniProtKB-EC"/>
</dbReference>
<keyword evidence="15" id="KW-1185">Reference proteome</keyword>
<dbReference type="Gene3D" id="3.60.15.10">
    <property type="entry name" value="Ribonuclease Z/Hydroxyacylglutathione hydrolase-like"/>
    <property type="match status" value="2"/>
</dbReference>
<dbReference type="PANTHER" id="PTHR12553:SF49">
    <property type="entry name" value="ZINC PHOSPHODIESTERASE ELAC PROTEIN 2"/>
    <property type="match status" value="1"/>
</dbReference>
<feature type="region of interest" description="Disordered" evidence="11">
    <location>
        <begin position="298"/>
        <end position="321"/>
    </location>
</feature>
<reference evidence="15" key="1">
    <citation type="submission" date="2010-09" db="EMBL/GenBank/DDBJ databases">
        <title>The genome sequence of Geomyces destructans 20631-21.</title>
        <authorList>
            <consortium name="The Broad Institute Genome Sequencing Platform"/>
            <person name="Cuomo C.A."/>
            <person name="Blehert D.S."/>
            <person name="Lorch J.M."/>
            <person name="Young S.K."/>
            <person name="Zeng Q."/>
            <person name="Gargeya S."/>
            <person name="Fitzgerald M."/>
            <person name="Haas B."/>
            <person name="Abouelleil A."/>
            <person name="Alvarado L."/>
            <person name="Arachchi H.M."/>
            <person name="Berlin A."/>
            <person name="Brown A."/>
            <person name="Chapman S.B."/>
            <person name="Chen Z."/>
            <person name="Dunbar C."/>
            <person name="Freedman E."/>
            <person name="Gearin G."/>
            <person name="Gellesch M."/>
            <person name="Goldberg J."/>
            <person name="Griggs A."/>
            <person name="Gujja S."/>
            <person name="Heiman D."/>
            <person name="Howarth C."/>
            <person name="Larson L."/>
            <person name="Lui A."/>
            <person name="MacDonald P.J.P."/>
            <person name="Montmayeur A."/>
            <person name="Murphy C."/>
            <person name="Neiman D."/>
            <person name="Pearson M."/>
            <person name="Priest M."/>
            <person name="Roberts A."/>
            <person name="Saif S."/>
            <person name="Shea T."/>
            <person name="Shenoy N."/>
            <person name="Sisk P."/>
            <person name="Stolte C."/>
            <person name="Sykes S."/>
            <person name="Wortman J."/>
            <person name="Nusbaum C."/>
            <person name="Birren B."/>
        </authorList>
    </citation>
    <scope>NUCLEOTIDE SEQUENCE [LARGE SCALE GENOMIC DNA]</scope>
    <source>
        <strain evidence="15">ATCC MYA-4855 / 20631-21</strain>
    </source>
</reference>
<dbReference type="VEuPathDB" id="FungiDB:GMDG_00313"/>
<dbReference type="AlphaFoldDB" id="L8G422"/>
<dbReference type="HOGENOM" id="CLU_006220_0_0_1"/>
<dbReference type="SUPFAM" id="SSF56281">
    <property type="entry name" value="Metallo-hydrolase/oxidoreductase"/>
    <property type="match status" value="2"/>
</dbReference>
<evidence type="ECO:0000256" key="3">
    <source>
        <dbReference type="ARBA" id="ARBA00007823"/>
    </source>
</evidence>
<dbReference type="InterPro" id="IPR001279">
    <property type="entry name" value="Metallo-B-lactamas"/>
</dbReference>
<dbReference type="FunCoup" id="L8G422">
    <property type="interactions" value="1156"/>
</dbReference>
<evidence type="ECO:0000256" key="4">
    <source>
        <dbReference type="ARBA" id="ARBA00012477"/>
    </source>
</evidence>
<comment type="catalytic activity">
    <reaction evidence="1">
        <text>Endonucleolytic cleavage of RNA, removing extra 3' nucleotides from tRNA precursor, generating 3' termini of tRNAs. A 3'-hydroxy group is left at the tRNA terminus and a 5'-phosphoryl group is left at the trailer molecule.</text>
        <dbReference type="EC" id="3.1.26.11"/>
    </reaction>
</comment>
<evidence type="ECO:0000256" key="9">
    <source>
        <dbReference type="ARBA" id="ARBA00022801"/>
    </source>
</evidence>
<dbReference type="InterPro" id="IPR036866">
    <property type="entry name" value="RibonucZ/Hydroxyglut_hydro"/>
</dbReference>
<dbReference type="Pfam" id="PF12706">
    <property type="entry name" value="Lactamase_B_2"/>
    <property type="match status" value="1"/>
</dbReference>
<comment type="cofactor">
    <cofactor evidence="2">
        <name>Zn(2+)</name>
        <dbReference type="ChEBI" id="CHEBI:29105"/>
    </cofactor>
</comment>
<evidence type="ECO:0000256" key="2">
    <source>
        <dbReference type="ARBA" id="ARBA00001947"/>
    </source>
</evidence>
<evidence type="ECO:0000256" key="6">
    <source>
        <dbReference type="ARBA" id="ARBA00022722"/>
    </source>
</evidence>
<dbReference type="InParanoid" id="L8G422"/>
<dbReference type="CDD" id="cd07718">
    <property type="entry name" value="RNaseZ_ELAC1_ELAC2-C-term-like_MBL-fold"/>
    <property type="match status" value="1"/>
</dbReference>
<evidence type="ECO:0000256" key="5">
    <source>
        <dbReference type="ARBA" id="ARBA00022694"/>
    </source>
</evidence>
<comment type="similarity">
    <text evidence="3">Belongs to the RNase Z family.</text>
</comment>
<evidence type="ECO:0000256" key="8">
    <source>
        <dbReference type="ARBA" id="ARBA00022759"/>
    </source>
</evidence>
<feature type="domain" description="Metallo-beta-lactamase" evidence="12">
    <location>
        <begin position="711"/>
        <end position="919"/>
    </location>
</feature>
<dbReference type="GO" id="GO:1990180">
    <property type="term" value="P:mitochondrial tRNA 3'-end processing"/>
    <property type="evidence" value="ECO:0007669"/>
    <property type="project" value="TreeGrafter"/>
</dbReference>
<keyword evidence="10" id="KW-0862">Zinc</keyword>
<evidence type="ECO:0000256" key="11">
    <source>
        <dbReference type="SAM" id="MobiDB-lite"/>
    </source>
</evidence>
<keyword evidence="7" id="KW-0479">Metal-binding</keyword>
<keyword evidence="6" id="KW-0540">Nuclease</keyword>
<organism evidence="14 15">
    <name type="scientific">Pseudogymnoascus destructans (strain ATCC MYA-4855 / 20631-21)</name>
    <name type="common">Bat white-nose syndrome fungus</name>
    <name type="synonym">Geomyces destructans</name>
    <dbReference type="NCBI Taxonomy" id="658429"/>
    <lineage>
        <taxon>Eukaryota</taxon>
        <taxon>Fungi</taxon>
        <taxon>Dikarya</taxon>
        <taxon>Ascomycota</taxon>
        <taxon>Pezizomycotina</taxon>
        <taxon>Leotiomycetes</taxon>
        <taxon>Thelebolales</taxon>
        <taxon>Thelebolaceae</taxon>
        <taxon>Pseudogymnoascus</taxon>
    </lineage>
</organism>
<accession>L8G422</accession>
<dbReference type="OrthoDB" id="527344at2759"/>
<dbReference type="EC" id="3.1.26.11" evidence="4"/>
<dbReference type="InterPro" id="IPR027794">
    <property type="entry name" value="tRNase_Z_dom"/>
</dbReference>
<dbReference type="Pfam" id="PF13691">
    <property type="entry name" value="Lactamase_B_4"/>
    <property type="match status" value="1"/>
</dbReference>
<evidence type="ECO:0000256" key="1">
    <source>
        <dbReference type="ARBA" id="ARBA00000402"/>
    </source>
</evidence>
<name>L8G422_PSED2</name>
<dbReference type="InterPro" id="IPR047151">
    <property type="entry name" value="RNZ2-like"/>
</dbReference>
<evidence type="ECO:0000313" key="15">
    <source>
        <dbReference type="Proteomes" id="UP000011064"/>
    </source>
</evidence>
<evidence type="ECO:0000259" key="12">
    <source>
        <dbReference type="Pfam" id="PF12706"/>
    </source>
</evidence>
<protein>
    <recommendedName>
        <fullName evidence="4">ribonuclease Z</fullName>
        <ecNumber evidence="4">3.1.26.11</ecNumber>
    </recommendedName>
</protein>
<dbReference type="STRING" id="658429.L8G422"/>
<evidence type="ECO:0000256" key="10">
    <source>
        <dbReference type="ARBA" id="ARBA00022833"/>
    </source>
</evidence>
<gene>
    <name evidence="14" type="ORF">GMDG_00313</name>
</gene>
<dbReference type="GO" id="GO:0046872">
    <property type="term" value="F:metal ion binding"/>
    <property type="evidence" value="ECO:0007669"/>
    <property type="project" value="UniProtKB-KW"/>
</dbReference>
<feature type="compositionally biased region" description="Basic and acidic residues" evidence="11">
    <location>
        <begin position="305"/>
        <end position="321"/>
    </location>
</feature>
<evidence type="ECO:0000259" key="13">
    <source>
        <dbReference type="Pfam" id="PF13691"/>
    </source>
</evidence>
<keyword evidence="9" id="KW-0378">Hydrolase</keyword>
<keyword evidence="8" id="KW-0255">Endonuclease</keyword>
<dbReference type="GO" id="GO:0005739">
    <property type="term" value="C:mitochondrion"/>
    <property type="evidence" value="ECO:0007669"/>
    <property type="project" value="TreeGrafter"/>
</dbReference>
<evidence type="ECO:0000256" key="7">
    <source>
        <dbReference type="ARBA" id="ARBA00022723"/>
    </source>
</evidence>
<dbReference type="Proteomes" id="UP000011064">
    <property type="component" value="Unassembled WGS sequence"/>
</dbReference>
<keyword evidence="5" id="KW-0819">tRNA processing</keyword>